<keyword evidence="1" id="KW-1133">Transmembrane helix</keyword>
<dbReference type="Proteomes" id="UP000189761">
    <property type="component" value="Unassembled WGS sequence"/>
</dbReference>
<accession>A0A8E2I648</accession>
<organism evidence="2 3">
    <name type="scientific">Heyndrickxia oleronia</name>
    <dbReference type="NCBI Taxonomy" id="38875"/>
    <lineage>
        <taxon>Bacteria</taxon>
        <taxon>Bacillati</taxon>
        <taxon>Bacillota</taxon>
        <taxon>Bacilli</taxon>
        <taxon>Bacillales</taxon>
        <taxon>Bacillaceae</taxon>
        <taxon>Heyndrickxia</taxon>
    </lineage>
</organism>
<keyword evidence="3" id="KW-1185">Reference proteome</keyword>
<protein>
    <submittedName>
        <fullName evidence="2">Uncharacterized protein</fullName>
    </submittedName>
</protein>
<dbReference type="RefSeq" id="WP_078110664.1">
    <property type="nucleotide sequence ID" value="NZ_CP065424.1"/>
</dbReference>
<keyword evidence="1" id="KW-0472">Membrane</keyword>
<gene>
    <name evidence="2" type="ORF">BWZ43_15835</name>
</gene>
<comment type="caution">
    <text evidence="2">The sequence shown here is derived from an EMBL/GenBank/DDBJ whole genome shotgun (WGS) entry which is preliminary data.</text>
</comment>
<evidence type="ECO:0000313" key="3">
    <source>
        <dbReference type="Proteomes" id="UP000189761"/>
    </source>
</evidence>
<proteinExistence type="predicted"/>
<evidence type="ECO:0000256" key="1">
    <source>
        <dbReference type="SAM" id="Phobius"/>
    </source>
</evidence>
<keyword evidence="1" id="KW-0812">Transmembrane</keyword>
<dbReference type="AlphaFoldDB" id="A0A8E2I648"/>
<dbReference type="EMBL" id="MTLA01000195">
    <property type="protein sequence ID" value="OOP67421.1"/>
    <property type="molecule type" value="Genomic_DNA"/>
</dbReference>
<feature type="transmembrane region" description="Helical" evidence="1">
    <location>
        <begin position="12"/>
        <end position="33"/>
    </location>
</feature>
<evidence type="ECO:0000313" key="2">
    <source>
        <dbReference type="EMBL" id="OOP67421.1"/>
    </source>
</evidence>
<sequence>MSLKGKRIIGGIGGLSVLILLFIFIMTLCYPYSPFRVKKNYVYQPNKVLHNGKIFEEIFNDFKGSYENDLKADLNNKVPNLTIDRTQYVLPIFEQDWLVSKDSIPIDKMKLDTMLFEVKQVREIFLSLLVQVDYTSEQRGYLVNNIKDLLLLEENIIQLKNGSYLSRGELKRGFRNLSTEFTKNFDSFVTFYERSH</sequence>
<reference evidence="2 3" key="1">
    <citation type="submission" date="2017-01" db="EMBL/GenBank/DDBJ databases">
        <title>Draft genome sequence of Bacillus oleronius.</title>
        <authorList>
            <person name="Allam M."/>
        </authorList>
    </citation>
    <scope>NUCLEOTIDE SEQUENCE [LARGE SCALE GENOMIC DNA]</scope>
    <source>
        <strain evidence="2 3">DSM 9356</strain>
    </source>
</reference>
<name>A0A8E2I648_9BACI</name>